<dbReference type="Pfam" id="PF11174">
    <property type="entry name" value="DUF2970"/>
    <property type="match status" value="1"/>
</dbReference>
<gene>
    <name evidence="2" type="ORF">NFC81_08860</name>
</gene>
<protein>
    <submittedName>
        <fullName evidence="2">DUF2970 domain-containing protein</fullName>
    </submittedName>
</protein>
<dbReference type="RefSeq" id="WP_304994123.1">
    <property type="nucleotide sequence ID" value="NZ_CP101717.1"/>
</dbReference>
<proteinExistence type="predicted"/>
<dbReference type="EMBL" id="CP101717">
    <property type="protein sequence ID" value="WLD56839.1"/>
    <property type="molecule type" value="Genomic_DNA"/>
</dbReference>
<dbReference type="AlphaFoldDB" id="A0AB38YBU4"/>
<sequence length="81" mass="9144">MVEDNTLEPQKAANPPGQPSWWRVIKSVLAAFLGVQSKKNWEEDSKSSSPLRFIVVGLILGFLFFALMFLLVYIVSLFIDV</sequence>
<evidence type="ECO:0000256" key="1">
    <source>
        <dbReference type="SAM" id="Phobius"/>
    </source>
</evidence>
<name>A0AB38YBU4_9GAMM</name>
<evidence type="ECO:0000313" key="2">
    <source>
        <dbReference type="EMBL" id="WLD56839.1"/>
    </source>
</evidence>
<dbReference type="InterPro" id="IPR021344">
    <property type="entry name" value="DUF2970"/>
</dbReference>
<keyword evidence="1" id="KW-0472">Membrane</keyword>
<accession>A0AB38YBU4</accession>
<organism evidence="2">
    <name type="scientific">Salinispirillum sp. LH 10-3-1</name>
    <dbReference type="NCBI Taxonomy" id="2952525"/>
    <lineage>
        <taxon>Bacteria</taxon>
        <taxon>Pseudomonadati</taxon>
        <taxon>Pseudomonadota</taxon>
        <taxon>Gammaproteobacteria</taxon>
        <taxon>Oceanospirillales</taxon>
        <taxon>Saccharospirillaceae</taxon>
        <taxon>Salinispirillum</taxon>
    </lineage>
</organism>
<keyword evidence="1" id="KW-1133">Transmembrane helix</keyword>
<feature type="transmembrane region" description="Helical" evidence="1">
    <location>
        <begin position="53"/>
        <end position="79"/>
    </location>
</feature>
<keyword evidence="1" id="KW-0812">Transmembrane</keyword>
<reference evidence="2" key="1">
    <citation type="submission" date="2022-07" db="EMBL/GenBank/DDBJ databases">
        <title>Complete genome sequence of Salinispirillum sp. LH10-3-1 capable of multiple carbohydrate inversion isolated from a soda lake.</title>
        <authorList>
            <person name="Liu J."/>
            <person name="Zhai Y."/>
            <person name="Zhang H."/>
            <person name="Yang H."/>
            <person name="Qu J."/>
            <person name="Li J."/>
        </authorList>
    </citation>
    <scope>NUCLEOTIDE SEQUENCE</scope>
    <source>
        <strain evidence="2">LH 10-3-1</strain>
    </source>
</reference>